<protein>
    <submittedName>
        <fullName evidence="1">Uncharacterized protein</fullName>
    </submittedName>
</protein>
<dbReference type="AlphaFoldDB" id="A0A2D4MG86"/>
<name>A0A2D4MG86_9SAUR</name>
<sequence>MNILLGKLITPRRNLPMSKSPKLLQKMSVYRKRNCQHSYLHLSLGEESSFNPRHAVFSTFTSEWISTCLTFSHFHWILESCYKHLAFYHMPVAQPIREKVCFG</sequence>
<evidence type="ECO:0000313" key="1">
    <source>
        <dbReference type="EMBL" id="LAB32402.1"/>
    </source>
</evidence>
<organism evidence="1">
    <name type="scientific">Micrurus spixii</name>
    <name type="common">Amazon coral snake</name>
    <dbReference type="NCBI Taxonomy" id="129469"/>
    <lineage>
        <taxon>Eukaryota</taxon>
        <taxon>Metazoa</taxon>
        <taxon>Chordata</taxon>
        <taxon>Craniata</taxon>
        <taxon>Vertebrata</taxon>
        <taxon>Euteleostomi</taxon>
        <taxon>Lepidosauria</taxon>
        <taxon>Squamata</taxon>
        <taxon>Bifurcata</taxon>
        <taxon>Unidentata</taxon>
        <taxon>Episquamata</taxon>
        <taxon>Toxicofera</taxon>
        <taxon>Serpentes</taxon>
        <taxon>Colubroidea</taxon>
        <taxon>Elapidae</taxon>
        <taxon>Elapinae</taxon>
        <taxon>Micrurus</taxon>
    </lineage>
</organism>
<reference evidence="1" key="1">
    <citation type="submission" date="2017-07" db="EMBL/GenBank/DDBJ databases">
        <authorList>
            <person name="Mikheyev A."/>
            <person name="Grau M."/>
        </authorList>
    </citation>
    <scope>NUCLEOTIDE SEQUENCE</scope>
    <source>
        <tissue evidence="1">Venom_gland</tissue>
    </source>
</reference>
<accession>A0A2D4MG86</accession>
<reference evidence="1" key="2">
    <citation type="submission" date="2017-11" db="EMBL/GenBank/DDBJ databases">
        <title>Coralsnake Venomics: Analyses of Venom Gland Transcriptomes and Proteomes of Six Brazilian Taxa.</title>
        <authorList>
            <person name="Aird S.D."/>
            <person name="Jorge da Silva N."/>
            <person name="Qiu L."/>
            <person name="Villar-Briones A."/>
            <person name="Aparecida-Saddi V."/>
            <person name="Campos-Telles M.P."/>
            <person name="Grau M."/>
            <person name="Mikheyev A.S."/>
        </authorList>
    </citation>
    <scope>NUCLEOTIDE SEQUENCE</scope>
    <source>
        <tissue evidence="1">Venom_gland</tissue>
    </source>
</reference>
<dbReference type="EMBL" id="IACM01097612">
    <property type="protein sequence ID" value="LAB32402.1"/>
    <property type="molecule type" value="Transcribed_RNA"/>
</dbReference>
<proteinExistence type="predicted"/>